<sequence length="410" mass="44174">MVWDQVWIDINIATMDPSISGAYGAILQAAIAVKDGKIAWVGPRSELPEFDVLATPVYRGKGGWITPGLIDAHTHLVFAGHRANEFEQRLQGASYQDIARAGGGIISTVNACRDADEAELFELGRQRLNALAREGVTTVEIKSGYGLNTATELKLLRVARELGEHHHIDVSTTFLGAHAIPPEYQDDVDGYVDLVINDMLPAVIAEGLADAVDVFCENIAFNLEQTERVLRAAKRAGLQVKLHAEQLSNMGGSTLAASLGAKSVDHIEFLDEAGVKAISESGTCATLLPGAFYFLRETQLPPIDLLRQYKVPMVIASDFNPGSSPICSTLLMLNMACTLFKLTPEEALRGVTVNAAKALGLEHRVGSITVGKQADFCLWDINTPAQLAYAYGVNPCLNVVKNGQVVALPR</sequence>
<feature type="binding site" evidence="7">
    <location>
        <position position="73"/>
    </location>
    <ligand>
        <name>Fe(3+)</name>
        <dbReference type="ChEBI" id="CHEBI:29034"/>
    </ligand>
</feature>
<evidence type="ECO:0000256" key="1">
    <source>
        <dbReference type="ARBA" id="ARBA00012864"/>
    </source>
</evidence>
<dbReference type="Pfam" id="PF01979">
    <property type="entry name" value="Amidohydro_1"/>
    <property type="match status" value="1"/>
</dbReference>
<dbReference type="RefSeq" id="WP_188918475.1">
    <property type="nucleotide sequence ID" value="NZ_BMQV01000009.1"/>
</dbReference>
<comment type="subcellular location">
    <subcellularLocation>
        <location evidence="7">Cytoplasm</location>
    </subcellularLocation>
</comment>
<feature type="binding site" evidence="7">
    <location>
        <position position="243"/>
    </location>
    <ligand>
        <name>Zn(2+)</name>
        <dbReference type="ChEBI" id="CHEBI:29105"/>
    </ligand>
</feature>
<reference evidence="10" key="1">
    <citation type="journal article" date="2019" name="Int. J. Syst. Evol. Microbiol.">
        <title>The Global Catalogue of Microorganisms (GCM) 10K type strain sequencing project: providing services to taxonomists for standard genome sequencing and annotation.</title>
        <authorList>
            <consortium name="The Broad Institute Genomics Platform"/>
            <consortium name="The Broad Institute Genome Sequencing Center for Infectious Disease"/>
            <person name="Wu L."/>
            <person name="Ma J."/>
        </authorList>
    </citation>
    <scope>NUCLEOTIDE SEQUENCE [LARGE SCALE GENOMIC DNA]</scope>
    <source>
        <strain evidence="10">JCM 32304</strain>
    </source>
</reference>
<feature type="binding site" evidence="7">
    <location>
        <position position="82"/>
    </location>
    <ligand>
        <name>4-imidazolone-5-propanoate</name>
        <dbReference type="ChEBI" id="CHEBI:77893"/>
    </ligand>
</feature>
<dbReference type="CDD" id="cd01296">
    <property type="entry name" value="Imidazolone-5PH"/>
    <property type="match status" value="1"/>
</dbReference>
<feature type="binding site" evidence="7">
    <location>
        <position position="75"/>
    </location>
    <ligand>
        <name>Fe(3+)</name>
        <dbReference type="ChEBI" id="CHEBI:29034"/>
    </ligand>
</feature>
<keyword evidence="7" id="KW-0963">Cytoplasm</keyword>
<feature type="binding site" evidence="7">
    <location>
        <position position="75"/>
    </location>
    <ligand>
        <name>Zn(2+)</name>
        <dbReference type="ChEBI" id="CHEBI:29105"/>
    </ligand>
</feature>
<name>A0ABQ2Q668_9GAMM</name>
<comment type="caution">
    <text evidence="9">The sequence shown here is derived from an EMBL/GenBank/DDBJ whole genome shotgun (WGS) entry which is preliminary data.</text>
</comment>
<feature type="binding site" evidence="7">
    <location>
        <position position="246"/>
    </location>
    <ligand>
        <name>4-imidazolone-5-propanoate</name>
        <dbReference type="ChEBI" id="CHEBI:77893"/>
    </ligand>
</feature>
<feature type="binding site" evidence="7">
    <location>
        <position position="318"/>
    </location>
    <ligand>
        <name>Zn(2+)</name>
        <dbReference type="ChEBI" id="CHEBI:29105"/>
    </ligand>
</feature>
<dbReference type="SUPFAM" id="SSF51556">
    <property type="entry name" value="Metallo-dependent hydrolases"/>
    <property type="match status" value="1"/>
</dbReference>
<proteinExistence type="inferred from homology"/>
<evidence type="ECO:0000256" key="4">
    <source>
        <dbReference type="ARBA" id="ARBA00022808"/>
    </source>
</evidence>
<dbReference type="InterPro" id="IPR032466">
    <property type="entry name" value="Metal_Hydrolase"/>
</dbReference>
<evidence type="ECO:0000313" key="9">
    <source>
        <dbReference type="EMBL" id="GGP47706.1"/>
    </source>
</evidence>
<dbReference type="Gene3D" id="2.30.40.10">
    <property type="entry name" value="Urease, subunit C, domain 1"/>
    <property type="match status" value="1"/>
</dbReference>
<dbReference type="Gene3D" id="3.20.20.140">
    <property type="entry name" value="Metal-dependent hydrolases"/>
    <property type="match status" value="1"/>
</dbReference>
<feature type="binding site" evidence="7">
    <location>
        <position position="145"/>
    </location>
    <ligand>
        <name>N-formimidoyl-L-glutamate</name>
        <dbReference type="ChEBI" id="CHEBI:58928"/>
    </ligand>
</feature>
<evidence type="ECO:0000256" key="3">
    <source>
        <dbReference type="ARBA" id="ARBA00022801"/>
    </source>
</evidence>
<evidence type="ECO:0000259" key="8">
    <source>
        <dbReference type="Pfam" id="PF01979"/>
    </source>
</evidence>
<feature type="binding site" evidence="7">
    <location>
        <position position="73"/>
    </location>
    <ligand>
        <name>Zn(2+)</name>
        <dbReference type="ChEBI" id="CHEBI:29105"/>
    </ligand>
</feature>
<gene>
    <name evidence="7 9" type="primary">hutI</name>
    <name evidence="9" type="ORF">GCM10009409_12900</name>
</gene>
<keyword evidence="10" id="KW-1185">Reference proteome</keyword>
<dbReference type="InterPro" id="IPR006680">
    <property type="entry name" value="Amidohydro-rel"/>
</dbReference>
<comment type="similarity">
    <text evidence="7">Belongs to the metallo-dependent hydrolases superfamily. HutI family.</text>
</comment>
<feature type="domain" description="Amidohydrolase-related" evidence="8">
    <location>
        <begin position="64"/>
        <end position="406"/>
    </location>
</feature>
<feature type="binding site" evidence="7">
    <location>
        <position position="320"/>
    </location>
    <ligand>
        <name>N-formimidoyl-L-glutamate</name>
        <dbReference type="ChEBI" id="CHEBI:58928"/>
    </ligand>
</feature>
<protein>
    <recommendedName>
        <fullName evidence="1 7">Imidazolonepropionase</fullName>
        <ecNumber evidence="1 7">3.5.2.7</ecNumber>
    </recommendedName>
    <alternativeName>
        <fullName evidence="7">Imidazolone-5-propionate hydrolase</fullName>
    </alternativeName>
</protein>
<evidence type="ECO:0000313" key="10">
    <source>
        <dbReference type="Proteomes" id="UP000654367"/>
    </source>
</evidence>
<organism evidence="9 10">
    <name type="scientific">Shewanella saliphila</name>
    <dbReference type="NCBI Taxonomy" id="2282698"/>
    <lineage>
        <taxon>Bacteria</taxon>
        <taxon>Pseudomonadati</taxon>
        <taxon>Pseudomonadota</taxon>
        <taxon>Gammaproteobacteria</taxon>
        <taxon>Alteromonadales</taxon>
        <taxon>Shewanellaceae</taxon>
        <taxon>Shewanella</taxon>
    </lineage>
</organism>
<comment type="pathway">
    <text evidence="7">Amino-acid degradation; L-histidine degradation into L-glutamate; N-formimidoyl-L-glutamate from L-histidine: step 3/3.</text>
</comment>
<comment type="function">
    <text evidence="7">Catalyzes the hydrolytic cleavage of the carbon-nitrogen bond in imidazolone-5-propanoate to yield N-formimidoyl-L-glutamate. It is the third step in the universal histidine degradation pathway.</text>
</comment>
<evidence type="ECO:0000256" key="2">
    <source>
        <dbReference type="ARBA" id="ARBA00022723"/>
    </source>
</evidence>
<feature type="binding site" evidence="7">
    <location>
        <position position="322"/>
    </location>
    <ligand>
        <name>N-formimidoyl-L-glutamate</name>
        <dbReference type="ChEBI" id="CHEBI:58928"/>
    </ligand>
</feature>
<keyword evidence="4 7" id="KW-0369">Histidine metabolism</keyword>
<evidence type="ECO:0000256" key="6">
    <source>
        <dbReference type="ARBA" id="ARBA00023004"/>
    </source>
</evidence>
<feature type="binding site" evidence="7">
    <location>
        <position position="318"/>
    </location>
    <ligand>
        <name>Fe(3+)</name>
        <dbReference type="ChEBI" id="CHEBI:29034"/>
    </ligand>
</feature>
<evidence type="ECO:0000256" key="7">
    <source>
        <dbReference type="HAMAP-Rule" id="MF_00372"/>
    </source>
</evidence>
<dbReference type="InterPro" id="IPR011059">
    <property type="entry name" value="Metal-dep_hydrolase_composite"/>
</dbReference>
<feature type="binding site" evidence="7">
    <location>
        <position position="243"/>
    </location>
    <ligand>
        <name>Fe(3+)</name>
        <dbReference type="ChEBI" id="CHEBI:29034"/>
    </ligand>
</feature>
<evidence type="ECO:0000256" key="5">
    <source>
        <dbReference type="ARBA" id="ARBA00022833"/>
    </source>
</evidence>
<dbReference type="SUPFAM" id="SSF51338">
    <property type="entry name" value="Composite domain of metallo-dependent hydrolases"/>
    <property type="match status" value="1"/>
</dbReference>
<dbReference type="NCBIfam" id="TIGR01224">
    <property type="entry name" value="hutI"/>
    <property type="match status" value="1"/>
</dbReference>
<comment type="catalytic activity">
    <reaction evidence="7">
        <text>4-imidazolone-5-propanoate + H2O = N-formimidoyl-L-glutamate</text>
        <dbReference type="Rhea" id="RHEA:23660"/>
        <dbReference type="ChEBI" id="CHEBI:15377"/>
        <dbReference type="ChEBI" id="CHEBI:58928"/>
        <dbReference type="ChEBI" id="CHEBI:77893"/>
        <dbReference type="EC" id="3.5.2.7"/>
    </reaction>
</comment>
<dbReference type="Proteomes" id="UP000654367">
    <property type="component" value="Unassembled WGS sequence"/>
</dbReference>
<keyword evidence="3 7" id="KW-0378">Hydrolase</keyword>
<dbReference type="HAMAP" id="MF_00372">
    <property type="entry name" value="HutI"/>
    <property type="match status" value="1"/>
</dbReference>
<dbReference type="PANTHER" id="PTHR42752">
    <property type="entry name" value="IMIDAZOLONEPROPIONASE"/>
    <property type="match status" value="1"/>
</dbReference>
<dbReference type="PANTHER" id="PTHR42752:SF1">
    <property type="entry name" value="IMIDAZOLONEPROPIONASE-RELATED"/>
    <property type="match status" value="1"/>
</dbReference>
<dbReference type="EC" id="3.5.2.7" evidence="1 7"/>
<feature type="binding site" evidence="7">
    <location>
        <position position="178"/>
    </location>
    <ligand>
        <name>4-imidazolone-5-propanoate</name>
        <dbReference type="ChEBI" id="CHEBI:77893"/>
    </ligand>
</feature>
<accession>A0ABQ2Q668</accession>
<dbReference type="InterPro" id="IPR005920">
    <property type="entry name" value="HutI"/>
</dbReference>
<dbReference type="EMBL" id="BMQV01000009">
    <property type="protein sequence ID" value="GGP47706.1"/>
    <property type="molecule type" value="Genomic_DNA"/>
</dbReference>
<feature type="binding site" evidence="7">
    <location>
        <position position="323"/>
    </location>
    <ligand>
        <name>4-imidazolone-5-propanoate</name>
        <dbReference type="ChEBI" id="CHEBI:77893"/>
    </ligand>
</feature>
<keyword evidence="5 7" id="KW-0862">Zinc</keyword>
<keyword evidence="2 7" id="KW-0479">Metal-binding</keyword>
<feature type="binding site" evidence="7">
    <location>
        <position position="145"/>
    </location>
    <ligand>
        <name>4-imidazolone-5-propanoate</name>
        <dbReference type="ChEBI" id="CHEBI:77893"/>
    </ligand>
</feature>
<keyword evidence="6 7" id="KW-0408">Iron</keyword>
<comment type="cofactor">
    <cofactor evidence="7">
        <name>Zn(2+)</name>
        <dbReference type="ChEBI" id="CHEBI:29105"/>
    </cofactor>
    <cofactor evidence="7">
        <name>Fe(3+)</name>
        <dbReference type="ChEBI" id="CHEBI:29034"/>
    </cofactor>
    <text evidence="7">Binds 1 zinc or iron ion per subunit.</text>
</comment>